<organism evidence="5 6">
    <name type="scientific">Streptomyces yanii</name>
    <dbReference type="NCBI Taxonomy" id="78510"/>
    <lineage>
        <taxon>Bacteria</taxon>
        <taxon>Bacillati</taxon>
        <taxon>Actinomycetota</taxon>
        <taxon>Actinomycetes</taxon>
        <taxon>Kitasatosporales</taxon>
        <taxon>Streptomycetaceae</taxon>
        <taxon>Streptomyces</taxon>
    </lineage>
</organism>
<sequence>MHRVIVAGGATLVRDAYAHIIDGSPTFTLQAQTPTFAEALTFLATTPSDILLIEAHELAGVPPVATQQSLRQAAARTRVVLLGNPPTDLALLVGAGVTGILGLHLELDHFFTALDLVSRGGMVISPAPTHATSAPLSPPALASLSNRERQVLALVPTQPNNDAIAQLLGLSPLTVKTHINRIRHKLGASSRAHLVAIAYESRLVTPGLTPHAPTGQ</sequence>
<dbReference type="PANTHER" id="PTHR44688:SF16">
    <property type="entry name" value="DNA-BINDING TRANSCRIPTIONAL ACTIVATOR DEVR_DOSR"/>
    <property type="match status" value="1"/>
</dbReference>
<accession>A0ABV5RP83</accession>
<dbReference type="EMBL" id="JBHMCG010000201">
    <property type="protein sequence ID" value="MFB9578881.1"/>
    <property type="molecule type" value="Genomic_DNA"/>
</dbReference>
<dbReference type="RefSeq" id="WP_345516636.1">
    <property type="nucleotide sequence ID" value="NZ_BAAAXD010000038.1"/>
</dbReference>
<evidence type="ECO:0000259" key="4">
    <source>
        <dbReference type="PROSITE" id="PS50043"/>
    </source>
</evidence>
<keyword evidence="2" id="KW-0238">DNA-binding</keyword>
<keyword evidence="3" id="KW-0804">Transcription</keyword>
<keyword evidence="6" id="KW-1185">Reference proteome</keyword>
<dbReference type="SUPFAM" id="SSF46894">
    <property type="entry name" value="C-terminal effector domain of the bipartite response regulators"/>
    <property type="match status" value="1"/>
</dbReference>
<dbReference type="Pfam" id="PF00196">
    <property type="entry name" value="GerE"/>
    <property type="match status" value="1"/>
</dbReference>
<comment type="caution">
    <text evidence="5">The sequence shown here is derived from an EMBL/GenBank/DDBJ whole genome shotgun (WGS) entry which is preliminary data.</text>
</comment>
<feature type="domain" description="HTH luxR-type" evidence="4">
    <location>
        <begin position="137"/>
        <end position="202"/>
    </location>
</feature>
<dbReference type="PROSITE" id="PS50043">
    <property type="entry name" value="HTH_LUXR_2"/>
    <property type="match status" value="1"/>
</dbReference>
<evidence type="ECO:0000256" key="1">
    <source>
        <dbReference type="ARBA" id="ARBA00023015"/>
    </source>
</evidence>
<dbReference type="InterPro" id="IPR000792">
    <property type="entry name" value="Tscrpt_reg_LuxR_C"/>
</dbReference>
<dbReference type="CDD" id="cd06170">
    <property type="entry name" value="LuxR_C_like"/>
    <property type="match status" value="1"/>
</dbReference>
<reference evidence="5 6" key="1">
    <citation type="submission" date="2024-09" db="EMBL/GenBank/DDBJ databases">
        <authorList>
            <person name="Sun Q."/>
            <person name="Mori K."/>
        </authorList>
    </citation>
    <scope>NUCLEOTIDE SEQUENCE [LARGE SCALE GENOMIC DNA]</scope>
    <source>
        <strain evidence="5 6">JCM 3331</strain>
    </source>
</reference>
<evidence type="ECO:0000313" key="6">
    <source>
        <dbReference type="Proteomes" id="UP001589710"/>
    </source>
</evidence>
<dbReference type="Proteomes" id="UP001589710">
    <property type="component" value="Unassembled WGS sequence"/>
</dbReference>
<protein>
    <submittedName>
        <fullName evidence="5">Response regulator transcription factor</fullName>
    </submittedName>
</protein>
<proteinExistence type="predicted"/>
<name>A0ABV5RP83_9ACTN</name>
<dbReference type="InterPro" id="IPR016032">
    <property type="entry name" value="Sig_transdc_resp-reg_C-effctor"/>
</dbReference>
<dbReference type="PRINTS" id="PR00038">
    <property type="entry name" value="HTHLUXR"/>
</dbReference>
<keyword evidence="1" id="KW-0805">Transcription regulation</keyword>
<dbReference type="Gene3D" id="3.40.50.2300">
    <property type="match status" value="1"/>
</dbReference>
<dbReference type="PANTHER" id="PTHR44688">
    <property type="entry name" value="DNA-BINDING TRANSCRIPTIONAL ACTIVATOR DEVR_DOSR"/>
    <property type="match status" value="1"/>
</dbReference>
<dbReference type="SMART" id="SM00421">
    <property type="entry name" value="HTH_LUXR"/>
    <property type="match status" value="1"/>
</dbReference>
<evidence type="ECO:0000256" key="3">
    <source>
        <dbReference type="ARBA" id="ARBA00023163"/>
    </source>
</evidence>
<evidence type="ECO:0000256" key="2">
    <source>
        <dbReference type="ARBA" id="ARBA00023125"/>
    </source>
</evidence>
<evidence type="ECO:0000313" key="5">
    <source>
        <dbReference type="EMBL" id="MFB9578881.1"/>
    </source>
</evidence>
<gene>
    <name evidence="5" type="ORF">ACFFTL_43210</name>
</gene>